<organism evidence="3 4">
    <name type="scientific">Phanerochaete carnosa (strain HHB-10118-sp)</name>
    <name type="common">White-rot fungus</name>
    <name type="synonym">Peniophora carnosa</name>
    <dbReference type="NCBI Taxonomy" id="650164"/>
    <lineage>
        <taxon>Eukaryota</taxon>
        <taxon>Fungi</taxon>
        <taxon>Dikarya</taxon>
        <taxon>Basidiomycota</taxon>
        <taxon>Agaricomycotina</taxon>
        <taxon>Agaricomycetes</taxon>
        <taxon>Polyporales</taxon>
        <taxon>Phanerochaetaceae</taxon>
        <taxon>Phanerochaete</taxon>
    </lineage>
</organism>
<dbReference type="PANTHER" id="PTHR11200">
    <property type="entry name" value="INOSITOL 5-PHOSPHATASE"/>
    <property type="match status" value="1"/>
</dbReference>
<dbReference type="SUPFAM" id="SSF50998">
    <property type="entry name" value="Quinoprotein alcohol dehydrogenase-like"/>
    <property type="match status" value="1"/>
</dbReference>
<dbReference type="InParanoid" id="K5V849"/>
<feature type="compositionally biased region" description="Polar residues" evidence="1">
    <location>
        <begin position="185"/>
        <end position="194"/>
    </location>
</feature>
<keyword evidence="4" id="KW-1185">Reference proteome</keyword>
<dbReference type="OrthoDB" id="2248459at2759"/>
<reference evidence="3 4" key="1">
    <citation type="journal article" date="2012" name="BMC Genomics">
        <title>Comparative genomics of the white-rot fungi, Phanerochaete carnosa and P. chrysosporium, to elucidate the genetic basis of the distinct wood types they colonize.</title>
        <authorList>
            <person name="Suzuki H."/>
            <person name="MacDonald J."/>
            <person name="Syed K."/>
            <person name="Salamov A."/>
            <person name="Hori C."/>
            <person name="Aerts A."/>
            <person name="Henrissat B."/>
            <person name="Wiebenga A."/>
            <person name="vanKuyk P.A."/>
            <person name="Barry K."/>
            <person name="Lindquist E."/>
            <person name="LaButti K."/>
            <person name="Lapidus A."/>
            <person name="Lucas S."/>
            <person name="Coutinho P."/>
            <person name="Gong Y."/>
            <person name="Samejima M."/>
            <person name="Mahadevan R."/>
            <person name="Abou-Zaid M."/>
            <person name="de Vries R.P."/>
            <person name="Igarashi K."/>
            <person name="Yadav J.S."/>
            <person name="Grigoriev I.V."/>
            <person name="Master E.R."/>
        </authorList>
    </citation>
    <scope>NUCLEOTIDE SEQUENCE [LARGE SCALE GENOMIC DNA]</scope>
    <source>
        <strain evidence="3 4">HHB-10118-sp</strain>
    </source>
</reference>
<dbReference type="STRING" id="650164.K5V849"/>
<evidence type="ECO:0000259" key="2">
    <source>
        <dbReference type="SMART" id="SM00128"/>
    </source>
</evidence>
<feature type="domain" description="Inositol polyphosphate-related phosphatase" evidence="2">
    <location>
        <begin position="833"/>
        <end position="1179"/>
    </location>
</feature>
<dbReference type="HOGENOM" id="CLU_002027_0_0_1"/>
<dbReference type="Gene3D" id="2.130.10.10">
    <property type="entry name" value="YVTN repeat-like/Quinoprotein amine dehydrogenase"/>
    <property type="match status" value="1"/>
</dbReference>
<protein>
    <recommendedName>
        <fullName evidence="2">Inositol polyphosphate-related phosphatase domain-containing protein</fullName>
    </recommendedName>
</protein>
<dbReference type="InterPro" id="IPR000300">
    <property type="entry name" value="IPPc"/>
</dbReference>
<dbReference type="PANTHER" id="PTHR11200:SF240">
    <property type="entry name" value="INOSITOL POLYPHOSPHATE 5-PHOSPHATASE C9G1.10C-RELATED"/>
    <property type="match status" value="1"/>
</dbReference>
<dbReference type="InterPro" id="IPR015943">
    <property type="entry name" value="WD40/YVTN_repeat-like_dom_sf"/>
</dbReference>
<dbReference type="InterPro" id="IPR046985">
    <property type="entry name" value="IP5"/>
</dbReference>
<dbReference type="SMART" id="SM00128">
    <property type="entry name" value="IPPc"/>
    <property type="match status" value="1"/>
</dbReference>
<feature type="region of interest" description="Disordered" evidence="1">
    <location>
        <begin position="29"/>
        <end position="453"/>
    </location>
</feature>
<dbReference type="Gene3D" id="3.60.10.10">
    <property type="entry name" value="Endonuclease/exonuclease/phosphatase"/>
    <property type="match status" value="1"/>
</dbReference>
<dbReference type="KEGG" id="pco:PHACADRAFT_249089"/>
<dbReference type="FunCoup" id="K5V849">
    <property type="interactions" value="38"/>
</dbReference>
<name>K5V849_PHACS</name>
<dbReference type="AlphaFoldDB" id="K5V849"/>
<dbReference type="InterPro" id="IPR011047">
    <property type="entry name" value="Quinoprotein_ADH-like_sf"/>
</dbReference>
<evidence type="ECO:0000313" key="4">
    <source>
        <dbReference type="Proteomes" id="UP000008370"/>
    </source>
</evidence>
<dbReference type="EMBL" id="JH930469">
    <property type="protein sequence ID" value="EKM58956.1"/>
    <property type="molecule type" value="Genomic_DNA"/>
</dbReference>
<feature type="compositionally biased region" description="Pro residues" evidence="1">
    <location>
        <begin position="293"/>
        <end position="305"/>
    </location>
</feature>
<sequence length="1215" mass="132837">MLSEPPPQVEETPAPAVSSLRSKFEKLAVESSSTTSLNRLSMSQDLLTPDSGSPRPRAMSIPDERPPSSPHSLRSASSSSDLKKKQPPPPPPRSSKGSSPAPSATSSPHVYPVPMRSEPPSPTHTAPPNRVALLHRKPPPPPSPAPSRDLSPASKESGIASLISKFGNAVPTAPRNPTPRIASHSGASVLTNDPSARVDAQRTPRHSLPLSIPPYASTPLIQLDGPFDGEEAPSSRPPPLPHRRNGAASSRNPSPEHDRSASSESLGTLSSTSSGSDGYYTSVVSSPLKPITHLPPPPPPPPPRPKSSTPTSRQSSLASVQSSTPSTSCTPPPLPARRGTAQSPAHSPDDSLTRRVPPPPRHRSLNVPPEVPPRTSSPAVDLLQDSPVDGPPTASPPAQRESTQPAPPSERKTFGTHLPPPTRTIAPGEKLPPARRPPPGSGSSSDEEEEELKVKVELLPDASRASRRPPVLGAHVFSDSNIYIPAYVGIAVATGFTVASAQGHHIRIYDLSHADTPVHDLDARALGMETKMKDFKITSIEFRASHKETDHGRFLWIGTKDGHLFELDIQAGVVCGMKLAIHSHAVTHIFRYGQAMVTLDETGKALVFVPEAQGEADVLLAHTPARVVRVADRQEFAKVLAGRLWASTRDSTNSNTASTSRGPIVRVYDVFTPGTAGKSLLPPEHLGAVTSGTVLPTQPHRVFLGHEGGNVSIWALDTEDGVPACDEVVKVSTSDILSLEGVNDRLWAGARNGMIAAFDVTLKPWVMTNRWMAHQGLPVLRLAIDTWSIQKLGKLAVYSVGRDERIRFWDGLLGADWIDQELMKREHEFSSFRDLNVLVVSWNLDSQKPDALVGAPENVNFLHEVLTSVDAPDIIAFGLQELIDLESRKMAAKTVLLGGKNRNPEGALSQRVTTSYKKWYDKLVQSVRLALPADSPYYVIHTENLVGLFSCIFVKDTLRPSLRHAALTTVKRGMGGRYGNKGGIICRFVVDDTSICFINCHLAAGQSHVRQRNADIAAFLEDRELFASEVSMLEEPVAFINGGDGSMVLDHEIVFLNGDMNYRIDLRRDAAVADVKAGNFQHLMAQDQLLKEMKLNRGFRLRTFMEGPLHFAPTYKYDRRSDEYDTSEKRRVPAWCDRVLWRSREPSRVHQLHYRRWEPNVSDHRPVSAAFRVQVKAVDSGQRHLVKHETEAHWFEYEKVLLSHAYQFYTEQGLI</sequence>
<dbReference type="Pfam" id="PF22669">
    <property type="entry name" value="Exo_endo_phos2"/>
    <property type="match status" value="1"/>
</dbReference>
<dbReference type="GO" id="GO:0046856">
    <property type="term" value="P:phosphatidylinositol dephosphorylation"/>
    <property type="evidence" value="ECO:0007669"/>
    <property type="project" value="InterPro"/>
</dbReference>
<proteinExistence type="predicted"/>
<feature type="compositionally biased region" description="Low complexity" evidence="1">
    <location>
        <begin position="262"/>
        <end position="292"/>
    </location>
</feature>
<dbReference type="SUPFAM" id="SSF56219">
    <property type="entry name" value="DNase I-like"/>
    <property type="match status" value="1"/>
</dbReference>
<dbReference type="InterPro" id="IPR036691">
    <property type="entry name" value="Endo/exonu/phosph_ase_sf"/>
</dbReference>
<feature type="compositionally biased region" description="Polar residues" evidence="1">
    <location>
        <begin position="30"/>
        <end position="46"/>
    </location>
</feature>
<dbReference type="GeneID" id="18914557"/>
<feature type="compositionally biased region" description="Low complexity" evidence="1">
    <location>
        <begin position="94"/>
        <end position="108"/>
    </location>
</feature>
<dbReference type="Proteomes" id="UP000008370">
    <property type="component" value="Unassembled WGS sequence"/>
</dbReference>
<dbReference type="GO" id="GO:0004439">
    <property type="term" value="F:phosphatidylinositol-4,5-bisphosphate 5-phosphatase activity"/>
    <property type="evidence" value="ECO:0007669"/>
    <property type="project" value="TreeGrafter"/>
</dbReference>
<evidence type="ECO:0000313" key="3">
    <source>
        <dbReference type="EMBL" id="EKM58956.1"/>
    </source>
</evidence>
<dbReference type="RefSeq" id="XP_007391542.1">
    <property type="nucleotide sequence ID" value="XM_007391480.1"/>
</dbReference>
<accession>K5V849</accession>
<gene>
    <name evidence="3" type="ORF">PHACADRAFT_249089</name>
</gene>
<feature type="compositionally biased region" description="Low complexity" evidence="1">
    <location>
        <begin position="306"/>
        <end position="329"/>
    </location>
</feature>
<evidence type="ECO:0000256" key="1">
    <source>
        <dbReference type="SAM" id="MobiDB-lite"/>
    </source>
</evidence>
<feature type="compositionally biased region" description="Low complexity" evidence="1">
    <location>
        <begin position="70"/>
        <end position="80"/>
    </location>
</feature>